<sequence length="432" mass="48440">MMKIMFKKSVNDFKKVFLSVLVFSPVMVHAENIDDEVKELRAEILELKKIVQQQSFDSKKSIDTISTQSDKLQADTTQTQKLIPAPVFVTKSGSSVKLYGFIRGDASYQFKGGNGIFNRINKVELEGSNKNEDRFYSTVTTSRLGLDFKSEQKDQPVSGKLEIDFRGGSNNDTVRIRHAYLNYKNLLIGQTTSSFLDTDNNPAMLDFGSPLGIGTKRTPMLRYADNLNAQTKFFLGLEQGQTDNRLPSFTSKLKYSLLDDKGSASIRGLAQEVRSRELDNATEFSWGIGIGANYKITNDLEVNADYSHVKGDSTFLLYTNAAYNSEQNQNAINLNEFDAFSVGLSYQINPKLLGTIAYGAMFSDDSNKFAEIAKNDADTSQNKELQQAWINLMYSPIAPLTFGVEYIYGERETFTGEKGKDSRLSTMVKYNF</sequence>
<gene>
    <name evidence="1" type="ORF">D7V20_08625</name>
</gene>
<organism evidence="1 2">
    <name type="scientific">Acinetobacter rongchengensis</name>
    <dbReference type="NCBI Taxonomy" id="2419601"/>
    <lineage>
        <taxon>Bacteria</taxon>
        <taxon>Pseudomonadati</taxon>
        <taxon>Pseudomonadota</taxon>
        <taxon>Gammaproteobacteria</taxon>
        <taxon>Moraxellales</taxon>
        <taxon>Moraxellaceae</taxon>
        <taxon>Acinetobacter</taxon>
    </lineage>
</organism>
<reference evidence="1 2" key="1">
    <citation type="submission" date="2018-09" db="EMBL/GenBank/DDBJ databases">
        <title>The draft genome of Acinetobacter spp. strains.</title>
        <authorList>
            <person name="Qin J."/>
            <person name="Feng Y."/>
            <person name="Zong Z."/>
        </authorList>
    </citation>
    <scope>NUCLEOTIDE SEQUENCE [LARGE SCALE GENOMIC DNA]</scope>
    <source>
        <strain evidence="1 2">WCHAc060115</strain>
    </source>
</reference>
<dbReference type="OrthoDB" id="190887at2"/>
<dbReference type="Proteomes" id="UP000280405">
    <property type="component" value="Unassembled WGS sequence"/>
</dbReference>
<dbReference type="Pfam" id="PF19577">
    <property type="entry name" value="DcaP"/>
    <property type="match status" value="1"/>
</dbReference>
<dbReference type="Gene3D" id="2.40.160.10">
    <property type="entry name" value="Porin"/>
    <property type="match status" value="1"/>
</dbReference>
<dbReference type="InterPro" id="IPR045748">
    <property type="entry name" value="DcaP"/>
</dbReference>
<proteinExistence type="predicted"/>
<dbReference type="InterPro" id="IPR023614">
    <property type="entry name" value="Porin_dom_sf"/>
</dbReference>
<dbReference type="AlphaFoldDB" id="A0A3A8EXJ9"/>
<dbReference type="SUPFAM" id="SSF56935">
    <property type="entry name" value="Porins"/>
    <property type="match status" value="1"/>
</dbReference>
<accession>A0A3A8EXJ9</accession>
<dbReference type="EMBL" id="RAXT01000013">
    <property type="protein sequence ID" value="RKG38166.1"/>
    <property type="molecule type" value="Genomic_DNA"/>
</dbReference>
<dbReference type="RefSeq" id="WP_120383898.1">
    <property type="nucleotide sequence ID" value="NZ_RAXT01000013.1"/>
</dbReference>
<name>A0A3A8EXJ9_9GAMM</name>
<protein>
    <submittedName>
        <fullName evidence="1">DcaP-like protein</fullName>
    </submittedName>
</protein>
<evidence type="ECO:0000313" key="2">
    <source>
        <dbReference type="Proteomes" id="UP000280405"/>
    </source>
</evidence>
<comment type="caution">
    <text evidence="1">The sequence shown here is derived from an EMBL/GenBank/DDBJ whole genome shotgun (WGS) entry which is preliminary data.</text>
</comment>
<keyword evidence="2" id="KW-1185">Reference proteome</keyword>
<evidence type="ECO:0000313" key="1">
    <source>
        <dbReference type="EMBL" id="RKG38166.1"/>
    </source>
</evidence>